<accession>A0A381NB80</accession>
<protein>
    <recommendedName>
        <fullName evidence="3">citrate synthase (unknown stereospecificity)</fullName>
        <ecNumber evidence="3">2.3.3.16</ecNumber>
    </recommendedName>
</protein>
<dbReference type="InterPro" id="IPR019810">
    <property type="entry name" value="Citrate_synthase_AS"/>
</dbReference>
<dbReference type="AlphaFoldDB" id="A0A381NB80"/>
<dbReference type="Gene3D" id="2.20.28.60">
    <property type="match status" value="1"/>
</dbReference>
<dbReference type="GO" id="GO:0006099">
    <property type="term" value="P:tricarboxylic acid cycle"/>
    <property type="evidence" value="ECO:0007669"/>
    <property type="project" value="UniProtKB-UniPathway"/>
</dbReference>
<evidence type="ECO:0000256" key="5">
    <source>
        <dbReference type="ARBA" id="ARBA00022679"/>
    </source>
</evidence>
<dbReference type="Gene3D" id="1.10.580.10">
    <property type="entry name" value="Citrate Synthase, domain 1"/>
    <property type="match status" value="1"/>
</dbReference>
<dbReference type="PRINTS" id="PR00143">
    <property type="entry name" value="CITRTSNTHASE"/>
</dbReference>
<dbReference type="InterPro" id="IPR010953">
    <property type="entry name" value="Citrate_synthase_typ-I"/>
</dbReference>
<comment type="pathway">
    <text evidence="1">Carbohydrate metabolism; tricarboxylic acid cycle; isocitrate from oxaloacetate: step 1/2.</text>
</comment>
<evidence type="ECO:0000256" key="2">
    <source>
        <dbReference type="ARBA" id="ARBA00010566"/>
    </source>
</evidence>
<dbReference type="InterPro" id="IPR016142">
    <property type="entry name" value="Citrate_synth-like_lrg_a-sub"/>
</dbReference>
<dbReference type="FunFam" id="1.10.230.10:FF:000002">
    <property type="entry name" value="Citrate synthase"/>
    <property type="match status" value="1"/>
</dbReference>
<sequence length="430" mass="48455">VSSKNKSVNLTNGSKSIDLNIKDASVGPSVVDLKNLHRDTGLFTFDPAYSTTASCESYVTYIDGNEGILEYRGYPIEQLANKSTYLEVAYLLFNGELPSEIHLQEFRALVKANMVLPEQTKMLFQGFDDNAHPMAMLTTAMASLSSLYHEDIDIKNSGHQKEFFFNVLGKTPILVANIFNHRNHTNMGDYDEELTYAENILRLFFGGDADHEVNPVFSKALDLLLILHADHEQNCSTSSVRLTGSSGTNPYAAIAAGVAALWGPAHGGANEAVVKMFGEIGSKENISKYIAKAKDKNDRFRLMGFGHRVYKNFDPRATIIREECHKVLNSLENNDNPMFELAQELEQIALKDEYFVERNLYPNVDFYSGIIYQAMGIPKEMFTVMFALARVVGWATHWCEMMAQPNLKIGRPRQLYLGEKRRDYISIEQR</sequence>
<dbReference type="EMBL" id="UINC01000218">
    <property type="protein sequence ID" value="SUZ51324.1"/>
    <property type="molecule type" value="Genomic_DNA"/>
</dbReference>
<dbReference type="Gene3D" id="1.10.230.10">
    <property type="entry name" value="Cytochrome P450-Terp, domain 2"/>
    <property type="match status" value="1"/>
</dbReference>
<dbReference type="NCBIfam" id="NF004126">
    <property type="entry name" value="PRK05614.1"/>
    <property type="match status" value="1"/>
</dbReference>
<dbReference type="InterPro" id="IPR016143">
    <property type="entry name" value="Citrate_synth-like_sm_a-sub"/>
</dbReference>
<evidence type="ECO:0000313" key="6">
    <source>
        <dbReference type="EMBL" id="SUZ51324.1"/>
    </source>
</evidence>
<evidence type="ECO:0000256" key="1">
    <source>
        <dbReference type="ARBA" id="ARBA00004751"/>
    </source>
</evidence>
<dbReference type="SUPFAM" id="SSF48256">
    <property type="entry name" value="Citrate synthase"/>
    <property type="match status" value="1"/>
</dbReference>
<proteinExistence type="inferred from homology"/>
<dbReference type="PANTHER" id="PTHR42871">
    <property type="entry name" value="CITRATE SYNTHASE"/>
    <property type="match status" value="1"/>
</dbReference>
<organism evidence="6">
    <name type="scientific">marine metagenome</name>
    <dbReference type="NCBI Taxonomy" id="408172"/>
    <lineage>
        <taxon>unclassified sequences</taxon>
        <taxon>metagenomes</taxon>
        <taxon>ecological metagenomes</taxon>
    </lineage>
</organism>
<name>A0A381NB80_9ZZZZ</name>
<evidence type="ECO:0000256" key="4">
    <source>
        <dbReference type="ARBA" id="ARBA00022532"/>
    </source>
</evidence>
<dbReference type="GO" id="GO:0036440">
    <property type="term" value="F:citrate synthase activity"/>
    <property type="evidence" value="ECO:0007669"/>
    <property type="project" value="UniProtKB-EC"/>
</dbReference>
<dbReference type="UniPathway" id="UPA00223">
    <property type="reaction ID" value="UER00717"/>
</dbReference>
<keyword evidence="5" id="KW-0808">Transferase</keyword>
<dbReference type="PIRSF" id="PIRSF001369">
    <property type="entry name" value="Citrate_synth"/>
    <property type="match status" value="1"/>
</dbReference>
<comment type="similarity">
    <text evidence="2">Belongs to the citrate synthase family.</text>
</comment>
<dbReference type="Pfam" id="PF00285">
    <property type="entry name" value="Citrate_synt"/>
    <property type="match status" value="1"/>
</dbReference>
<dbReference type="NCBIfam" id="TIGR01798">
    <property type="entry name" value="cit_synth_I"/>
    <property type="match status" value="1"/>
</dbReference>
<keyword evidence="4" id="KW-0816">Tricarboxylic acid cycle</keyword>
<dbReference type="GO" id="GO:0005737">
    <property type="term" value="C:cytoplasm"/>
    <property type="evidence" value="ECO:0007669"/>
    <property type="project" value="InterPro"/>
</dbReference>
<dbReference type="PROSITE" id="PS00480">
    <property type="entry name" value="CITRATE_SYNTHASE"/>
    <property type="match status" value="1"/>
</dbReference>
<gene>
    <name evidence="6" type="ORF">METZ01_LOCUS4178</name>
</gene>
<evidence type="ECO:0000256" key="3">
    <source>
        <dbReference type="ARBA" id="ARBA00012972"/>
    </source>
</evidence>
<feature type="non-terminal residue" evidence="6">
    <location>
        <position position="1"/>
    </location>
</feature>
<dbReference type="PANTHER" id="PTHR42871:SF1">
    <property type="entry name" value="CITRATE SYNTHASE"/>
    <property type="match status" value="1"/>
</dbReference>
<dbReference type="EC" id="2.3.3.16" evidence="3"/>
<dbReference type="InterPro" id="IPR002020">
    <property type="entry name" value="Citrate_synthase"/>
</dbReference>
<dbReference type="InterPro" id="IPR024176">
    <property type="entry name" value="Citrate_synthase_bac-typ"/>
</dbReference>
<dbReference type="InterPro" id="IPR036969">
    <property type="entry name" value="Citrate_synthase_sf"/>
</dbReference>
<reference evidence="6" key="1">
    <citation type="submission" date="2018-05" db="EMBL/GenBank/DDBJ databases">
        <authorList>
            <person name="Lanie J.A."/>
            <person name="Ng W.-L."/>
            <person name="Kazmierczak K.M."/>
            <person name="Andrzejewski T.M."/>
            <person name="Davidsen T.M."/>
            <person name="Wayne K.J."/>
            <person name="Tettelin H."/>
            <person name="Glass J.I."/>
            <person name="Rusch D."/>
            <person name="Podicherti R."/>
            <person name="Tsui H.-C.T."/>
            <person name="Winkler M.E."/>
        </authorList>
    </citation>
    <scope>NUCLEOTIDE SEQUENCE</scope>
</reference>